<name>A0ABU8WCT3_9BURK</name>
<organism evidence="2 3">
    <name type="scientific">Variovorax humicola</name>
    <dbReference type="NCBI Taxonomy" id="1769758"/>
    <lineage>
        <taxon>Bacteria</taxon>
        <taxon>Pseudomonadati</taxon>
        <taxon>Pseudomonadota</taxon>
        <taxon>Betaproteobacteria</taxon>
        <taxon>Burkholderiales</taxon>
        <taxon>Comamonadaceae</taxon>
        <taxon>Variovorax</taxon>
    </lineage>
</organism>
<keyword evidence="3" id="KW-1185">Reference proteome</keyword>
<evidence type="ECO:0000259" key="1">
    <source>
        <dbReference type="Pfam" id="PF13503"/>
    </source>
</evidence>
<reference evidence="2 3" key="1">
    <citation type="submission" date="2024-03" db="EMBL/GenBank/DDBJ databases">
        <title>Novel species of the genus Variovorax.</title>
        <authorList>
            <person name="Liu Q."/>
            <person name="Xin Y.-H."/>
        </authorList>
    </citation>
    <scope>NUCLEOTIDE SEQUENCE [LARGE SCALE GENOMIC DNA]</scope>
    <source>
        <strain evidence="2 3">KACC 18501</strain>
    </source>
</reference>
<comment type="caution">
    <text evidence="2">The sequence shown here is derived from an EMBL/GenBank/DDBJ whole genome shotgun (WGS) entry which is preliminary data.</text>
</comment>
<proteinExistence type="predicted"/>
<sequence>MRRLYLQKPLDAEALRIINAWQQRMDAPPESGDRLWAVVDGAVVGDAGARSLQLAYGEPVRAFDGSPLADYEELGILLWPVAAMSAHDGLAALGQAVDASPSLSIVRTLKPVDDLCRLLSWLACASTTDGMRLYLRIADTRVLSSLLQHIKPDQRSVIQRAMCEWVWPDRAGVLKNLNVTAATDSQDATAAADAGLVLDNAQYAALLEDMEVDMLHAELRTSLPDWDDPRTGAEIHDGMHAVLSRAKTLGLRSAADYLAFADLALRIPSEFERAPELGETWFKVKTGASNLSDAIRDWGPTELQALERYRASGSAPRTKG</sequence>
<feature type="domain" description="DUF4123" evidence="1">
    <location>
        <begin position="35"/>
        <end position="156"/>
    </location>
</feature>
<dbReference type="Pfam" id="PF13503">
    <property type="entry name" value="DUF4123"/>
    <property type="match status" value="1"/>
</dbReference>
<accession>A0ABU8WCT3</accession>
<dbReference type="EMBL" id="JBBKZV010000063">
    <property type="protein sequence ID" value="MEJ8827328.1"/>
    <property type="molecule type" value="Genomic_DNA"/>
</dbReference>
<dbReference type="Proteomes" id="UP001363010">
    <property type="component" value="Unassembled WGS sequence"/>
</dbReference>
<dbReference type="RefSeq" id="WP_340368355.1">
    <property type="nucleotide sequence ID" value="NZ_JBBKZV010000063.1"/>
</dbReference>
<evidence type="ECO:0000313" key="3">
    <source>
        <dbReference type="Proteomes" id="UP001363010"/>
    </source>
</evidence>
<gene>
    <name evidence="2" type="ORF">WKW80_36010</name>
</gene>
<evidence type="ECO:0000313" key="2">
    <source>
        <dbReference type="EMBL" id="MEJ8827328.1"/>
    </source>
</evidence>
<dbReference type="InterPro" id="IPR025391">
    <property type="entry name" value="DUF4123"/>
</dbReference>
<protein>
    <submittedName>
        <fullName evidence="2">DUF4123 domain-containing protein</fullName>
    </submittedName>
</protein>